<dbReference type="EMBL" id="JARKIB010000203">
    <property type="protein sequence ID" value="KAJ7724369.1"/>
    <property type="molecule type" value="Genomic_DNA"/>
</dbReference>
<feature type="region of interest" description="Disordered" evidence="1">
    <location>
        <begin position="65"/>
        <end position="87"/>
    </location>
</feature>
<dbReference type="AlphaFoldDB" id="A0AAD7MMW0"/>
<organism evidence="2 3">
    <name type="scientific">Mycena metata</name>
    <dbReference type="NCBI Taxonomy" id="1033252"/>
    <lineage>
        <taxon>Eukaryota</taxon>
        <taxon>Fungi</taxon>
        <taxon>Dikarya</taxon>
        <taxon>Basidiomycota</taxon>
        <taxon>Agaricomycotina</taxon>
        <taxon>Agaricomycetes</taxon>
        <taxon>Agaricomycetidae</taxon>
        <taxon>Agaricales</taxon>
        <taxon>Marasmiineae</taxon>
        <taxon>Mycenaceae</taxon>
        <taxon>Mycena</taxon>
    </lineage>
</organism>
<sequence>MANIVHEIVVPSPTADYVVHEFVATSLSTTPPGRLWREVTFTRFLAFANHNHFHSAVNRDARLIFPPATTPDHDNKPRPTIGGLDGGRSTDSFGFAKFLRTPIIRCQLPSGHIQLKGSRLAYTLGINKRAVPSIKVCDSSILAPSLLAIAQSESALDQLLPELTSGVARGPSSFRNTLLSQLYCGPVTTPFYTSISPAHIVAIHLYPLAHSRYMLWGGVDAPLGNWQLPTAVQHASPAARQSSLVMPPECAQIHIDKFVNAGAVGM</sequence>
<protein>
    <submittedName>
        <fullName evidence="2">Uncharacterized protein</fullName>
    </submittedName>
</protein>
<evidence type="ECO:0000256" key="1">
    <source>
        <dbReference type="SAM" id="MobiDB-lite"/>
    </source>
</evidence>
<name>A0AAD7MMW0_9AGAR</name>
<evidence type="ECO:0000313" key="3">
    <source>
        <dbReference type="Proteomes" id="UP001215598"/>
    </source>
</evidence>
<dbReference type="Proteomes" id="UP001215598">
    <property type="component" value="Unassembled WGS sequence"/>
</dbReference>
<proteinExistence type="predicted"/>
<evidence type="ECO:0000313" key="2">
    <source>
        <dbReference type="EMBL" id="KAJ7724369.1"/>
    </source>
</evidence>
<accession>A0AAD7MMW0</accession>
<comment type="caution">
    <text evidence="2">The sequence shown here is derived from an EMBL/GenBank/DDBJ whole genome shotgun (WGS) entry which is preliminary data.</text>
</comment>
<gene>
    <name evidence="2" type="ORF">B0H16DRAFT_1472413</name>
</gene>
<keyword evidence="3" id="KW-1185">Reference proteome</keyword>
<reference evidence="2" key="1">
    <citation type="submission" date="2023-03" db="EMBL/GenBank/DDBJ databases">
        <title>Massive genome expansion in bonnet fungi (Mycena s.s.) driven by repeated elements and novel gene families across ecological guilds.</title>
        <authorList>
            <consortium name="Lawrence Berkeley National Laboratory"/>
            <person name="Harder C.B."/>
            <person name="Miyauchi S."/>
            <person name="Viragh M."/>
            <person name="Kuo A."/>
            <person name="Thoen E."/>
            <person name="Andreopoulos B."/>
            <person name="Lu D."/>
            <person name="Skrede I."/>
            <person name="Drula E."/>
            <person name="Henrissat B."/>
            <person name="Morin E."/>
            <person name="Kohler A."/>
            <person name="Barry K."/>
            <person name="LaButti K."/>
            <person name="Morin E."/>
            <person name="Salamov A."/>
            <person name="Lipzen A."/>
            <person name="Mereny Z."/>
            <person name="Hegedus B."/>
            <person name="Baldrian P."/>
            <person name="Stursova M."/>
            <person name="Weitz H."/>
            <person name="Taylor A."/>
            <person name="Grigoriev I.V."/>
            <person name="Nagy L.G."/>
            <person name="Martin F."/>
            <person name="Kauserud H."/>
        </authorList>
    </citation>
    <scope>NUCLEOTIDE SEQUENCE</scope>
    <source>
        <strain evidence="2">CBHHK182m</strain>
    </source>
</reference>